<sequence length="190" mass="21084">MSSNKCALPENLQKVVLNLAQTSIKVGLANQAAPKVDVQAFPPELRELRATFVTLELDGHLRGCIGSLSASRPLVEDVVENAFAAAFRDPRFPPVTEVERARLAIHVSLLTPAEPMSFRSEEDLLGQIVPGVDGLILEDAGRRGTFLPAVWESLPEPWQFLMHLKRKAGLSEHHWSDTVKVWRYRTEVVG</sequence>
<dbReference type="InterPro" id="IPR036071">
    <property type="entry name" value="AMMECR1_dom_sf"/>
</dbReference>
<dbReference type="AlphaFoldDB" id="A0A1Y6CWM8"/>
<dbReference type="InterPro" id="IPR027623">
    <property type="entry name" value="AmmeMemoSam_A"/>
</dbReference>
<dbReference type="OrthoDB" id="9782820at2"/>
<dbReference type="InterPro" id="IPR023473">
    <property type="entry name" value="AMMECR1"/>
</dbReference>
<dbReference type="InterPro" id="IPR027485">
    <property type="entry name" value="AMMECR1_N"/>
</dbReference>
<dbReference type="SUPFAM" id="SSF143447">
    <property type="entry name" value="AMMECR1-like"/>
    <property type="match status" value="1"/>
</dbReference>
<dbReference type="NCBIfam" id="TIGR00296">
    <property type="entry name" value="TIGR00296 family protein"/>
    <property type="match status" value="1"/>
</dbReference>
<dbReference type="Gene3D" id="3.30.700.20">
    <property type="entry name" value="Hypothetical protein ph0010, domain 1"/>
    <property type="match status" value="1"/>
</dbReference>
<reference evidence="2 3" key="1">
    <citation type="submission" date="2016-12" db="EMBL/GenBank/DDBJ databases">
        <authorList>
            <person name="Song W.-J."/>
            <person name="Kurnit D.M."/>
        </authorList>
    </citation>
    <scope>NUCLEOTIDE SEQUENCE [LARGE SCALE GENOMIC DNA]</scope>
    <source>
        <strain evidence="2 3">175</strain>
    </source>
</reference>
<dbReference type="PROSITE" id="PS51112">
    <property type="entry name" value="AMMECR1"/>
    <property type="match status" value="1"/>
</dbReference>
<organism evidence="2 3">
    <name type="scientific">Methylomagnum ishizawai</name>
    <dbReference type="NCBI Taxonomy" id="1760988"/>
    <lineage>
        <taxon>Bacteria</taxon>
        <taxon>Pseudomonadati</taxon>
        <taxon>Pseudomonadota</taxon>
        <taxon>Gammaproteobacteria</taxon>
        <taxon>Methylococcales</taxon>
        <taxon>Methylococcaceae</taxon>
        <taxon>Methylomagnum</taxon>
    </lineage>
</organism>
<dbReference type="EMBL" id="FXAM01000001">
    <property type="protein sequence ID" value="SMF94650.1"/>
    <property type="molecule type" value="Genomic_DNA"/>
</dbReference>
<dbReference type="PANTHER" id="PTHR13016:SF0">
    <property type="entry name" value="AMME SYNDROME CANDIDATE GENE 1 PROTEIN"/>
    <property type="match status" value="1"/>
</dbReference>
<accession>A0A1Y6CWM8</accession>
<dbReference type="Pfam" id="PF01871">
    <property type="entry name" value="AMMECR1"/>
    <property type="match status" value="1"/>
</dbReference>
<protein>
    <submittedName>
        <fullName evidence="2">Uncharacterized protein, PH0010 family/AmmeMemoRadiSam system protein A</fullName>
    </submittedName>
</protein>
<dbReference type="NCBIfam" id="TIGR04335">
    <property type="entry name" value="AmmeMemoSam_A"/>
    <property type="match status" value="1"/>
</dbReference>
<feature type="domain" description="AMMECR1" evidence="1">
    <location>
        <begin position="9"/>
        <end position="190"/>
    </location>
</feature>
<name>A0A1Y6CWM8_9GAMM</name>
<evidence type="ECO:0000313" key="3">
    <source>
        <dbReference type="Proteomes" id="UP000192923"/>
    </source>
</evidence>
<gene>
    <name evidence="2" type="ORF">SAMN02949497_1972</name>
</gene>
<dbReference type="STRING" id="1760988.SAMN02949497_1972"/>
<dbReference type="InterPro" id="IPR002733">
    <property type="entry name" value="AMMECR1_domain"/>
</dbReference>
<dbReference type="RefSeq" id="WP_085212207.1">
    <property type="nucleotide sequence ID" value="NZ_FXAM01000001.1"/>
</dbReference>
<dbReference type="PANTHER" id="PTHR13016">
    <property type="entry name" value="AMMECR1 HOMOLOG"/>
    <property type="match status" value="1"/>
</dbReference>
<keyword evidence="3" id="KW-1185">Reference proteome</keyword>
<evidence type="ECO:0000259" key="1">
    <source>
        <dbReference type="PROSITE" id="PS51112"/>
    </source>
</evidence>
<dbReference type="Proteomes" id="UP000192923">
    <property type="component" value="Unassembled WGS sequence"/>
</dbReference>
<proteinExistence type="predicted"/>
<dbReference type="Gene3D" id="3.30.1490.150">
    <property type="entry name" value="Hypothetical protein ph0010, domain 2"/>
    <property type="match status" value="1"/>
</dbReference>
<evidence type="ECO:0000313" key="2">
    <source>
        <dbReference type="EMBL" id="SMF94650.1"/>
    </source>
</evidence>